<organism evidence="2 3">
    <name type="scientific">Phytohabitans houttuyneae</name>
    <dbReference type="NCBI Taxonomy" id="1076126"/>
    <lineage>
        <taxon>Bacteria</taxon>
        <taxon>Bacillati</taxon>
        <taxon>Actinomycetota</taxon>
        <taxon>Actinomycetes</taxon>
        <taxon>Micromonosporales</taxon>
        <taxon>Micromonosporaceae</taxon>
    </lineage>
</organism>
<evidence type="ECO:0000313" key="2">
    <source>
        <dbReference type="EMBL" id="GFJ81202.1"/>
    </source>
</evidence>
<proteinExistence type="predicted"/>
<feature type="transmembrane region" description="Helical" evidence="1">
    <location>
        <begin position="182"/>
        <end position="206"/>
    </location>
</feature>
<feature type="transmembrane region" description="Helical" evidence="1">
    <location>
        <begin position="77"/>
        <end position="99"/>
    </location>
</feature>
<feature type="transmembrane region" description="Helical" evidence="1">
    <location>
        <begin position="264"/>
        <end position="290"/>
    </location>
</feature>
<dbReference type="EMBL" id="BLPF01000002">
    <property type="protein sequence ID" value="GFJ81202.1"/>
    <property type="molecule type" value="Genomic_DNA"/>
</dbReference>
<feature type="transmembrane region" description="Helical" evidence="1">
    <location>
        <begin position="234"/>
        <end position="252"/>
    </location>
</feature>
<accession>A0A6V8K7L9</accession>
<reference evidence="2 3" key="1">
    <citation type="submission" date="2020-03" db="EMBL/GenBank/DDBJ databases">
        <title>Whole genome shotgun sequence of Phytohabitans houttuyneae NBRC 108639.</title>
        <authorList>
            <person name="Komaki H."/>
            <person name="Tamura T."/>
        </authorList>
    </citation>
    <scope>NUCLEOTIDE SEQUENCE [LARGE SCALE GENOMIC DNA]</scope>
    <source>
        <strain evidence="2 3">NBRC 108639</strain>
    </source>
</reference>
<feature type="transmembrane region" description="Helical" evidence="1">
    <location>
        <begin position="47"/>
        <end position="71"/>
    </location>
</feature>
<dbReference type="RefSeq" id="WP_173060047.1">
    <property type="nucleotide sequence ID" value="NZ_BAABGO010000060.1"/>
</dbReference>
<feature type="transmembrane region" description="Helical" evidence="1">
    <location>
        <begin position="327"/>
        <end position="351"/>
    </location>
</feature>
<comment type="caution">
    <text evidence="2">The sequence shown here is derived from an EMBL/GenBank/DDBJ whole genome shotgun (WGS) entry which is preliminary data.</text>
</comment>
<keyword evidence="1" id="KW-1133">Transmembrane helix</keyword>
<sequence length="695" mass="73570">MALESRLDRWFARSEALFARIDAVWDRGQRWIDTTAERTARAWVGPVLLALAATGAVVALLRLLLAGLLGAGPGGRWTGVALAGSLALVLLVVVFRNVLVSLVAPEQRRHFLIALMTSAAAMFVGVEAFAALTVALAGHDVPMWPVERFYLRHLVQAVPLLDIPARLEWSEPPVLPGMAGRVLALAFTLLVIPPLLRVGVAVYQYVEGRALQRRFTAAVASQVRRSHSGYAEPAVPVAMVAAAGAGAVWSVLGPGGHRPAALWSLAGLAALLTVAAVLVAAALVAGLVVFGLDDQPLPFALLPAIGLVWFDSPFRRALLPAAAHWGVAGRIGATLVVFIVVLVVVGIFLWADPELAGAVVGLGLVLGFLGADAPAAVWVREQLTWRPWGFAVDRMIIAAAAWFTVAYLLRVLWQSARRVPKLGQYGYRDTASDLREDLRGYTLVAVHIVIAAAAALTLLRAAGALTVTTSPGDRWSGATQALSAAAWHTVDSLPGPDVPGILDWRLTTDFRGPWAGLVVILAVAAVVVFAGFPLIRTVLVWARLAVQHPGAQRPAGDGLVATPAAVEANLRRVVAFVTSASRDHGHDRWVIRTRTVLGSDRIVAGHRMAAAEQRLVQATVDLPKLAELFGAGSPSYAAADAAVAKVSEAYAAYATAFAGRKTEVDEKATAALQALDEYTRVVERWRAAVDAAGSP</sequence>
<protein>
    <submittedName>
        <fullName evidence="2">Uncharacterized protein</fullName>
    </submittedName>
</protein>
<gene>
    <name evidence="2" type="ORF">Phou_053820</name>
</gene>
<feature type="transmembrane region" description="Helical" evidence="1">
    <location>
        <begin position="514"/>
        <end position="535"/>
    </location>
</feature>
<feature type="transmembrane region" description="Helical" evidence="1">
    <location>
        <begin position="297"/>
        <end position="315"/>
    </location>
</feature>
<reference evidence="2 3" key="2">
    <citation type="submission" date="2020-03" db="EMBL/GenBank/DDBJ databases">
        <authorList>
            <person name="Ichikawa N."/>
            <person name="Kimura A."/>
            <person name="Kitahashi Y."/>
            <person name="Uohara A."/>
        </authorList>
    </citation>
    <scope>NUCLEOTIDE SEQUENCE [LARGE SCALE GENOMIC DNA]</scope>
    <source>
        <strain evidence="2 3">NBRC 108639</strain>
    </source>
</reference>
<evidence type="ECO:0000256" key="1">
    <source>
        <dbReference type="SAM" id="Phobius"/>
    </source>
</evidence>
<dbReference type="AlphaFoldDB" id="A0A6V8K7L9"/>
<keyword evidence="1" id="KW-0472">Membrane</keyword>
<name>A0A6V8K7L9_9ACTN</name>
<dbReference type="Proteomes" id="UP000482800">
    <property type="component" value="Unassembled WGS sequence"/>
</dbReference>
<feature type="transmembrane region" description="Helical" evidence="1">
    <location>
        <begin position="358"/>
        <end position="379"/>
    </location>
</feature>
<feature type="transmembrane region" description="Helical" evidence="1">
    <location>
        <begin position="111"/>
        <end position="137"/>
    </location>
</feature>
<feature type="transmembrane region" description="Helical" evidence="1">
    <location>
        <begin position="391"/>
        <end position="413"/>
    </location>
</feature>
<feature type="transmembrane region" description="Helical" evidence="1">
    <location>
        <begin position="441"/>
        <end position="462"/>
    </location>
</feature>
<keyword evidence="3" id="KW-1185">Reference proteome</keyword>
<keyword evidence="1" id="KW-0812">Transmembrane</keyword>
<evidence type="ECO:0000313" key="3">
    <source>
        <dbReference type="Proteomes" id="UP000482800"/>
    </source>
</evidence>